<feature type="region of interest" description="Disordered" evidence="1">
    <location>
        <begin position="588"/>
        <end position="677"/>
    </location>
</feature>
<accession>A0A0D2NF50</accession>
<feature type="region of interest" description="Disordered" evidence="1">
    <location>
        <begin position="195"/>
        <end position="264"/>
    </location>
</feature>
<feature type="compositionally biased region" description="Basic and acidic residues" evidence="1">
    <location>
        <begin position="813"/>
        <end position="822"/>
    </location>
</feature>
<evidence type="ECO:0000313" key="2">
    <source>
        <dbReference type="EMBL" id="KJA15281.1"/>
    </source>
</evidence>
<feature type="region of interest" description="Disordered" evidence="1">
    <location>
        <begin position="317"/>
        <end position="412"/>
    </location>
</feature>
<organism evidence="2 3">
    <name type="scientific">Hypholoma sublateritium (strain FD-334 SS-4)</name>
    <dbReference type="NCBI Taxonomy" id="945553"/>
    <lineage>
        <taxon>Eukaryota</taxon>
        <taxon>Fungi</taxon>
        <taxon>Dikarya</taxon>
        <taxon>Basidiomycota</taxon>
        <taxon>Agaricomycotina</taxon>
        <taxon>Agaricomycetes</taxon>
        <taxon>Agaricomycetidae</taxon>
        <taxon>Agaricales</taxon>
        <taxon>Agaricineae</taxon>
        <taxon>Strophariaceae</taxon>
        <taxon>Hypholoma</taxon>
    </lineage>
</organism>
<feature type="region of interest" description="Disordered" evidence="1">
    <location>
        <begin position="725"/>
        <end position="922"/>
    </location>
</feature>
<feature type="compositionally biased region" description="Polar residues" evidence="1">
    <location>
        <begin position="1096"/>
        <end position="1107"/>
    </location>
</feature>
<feature type="compositionally biased region" description="Basic residues" evidence="1">
    <location>
        <begin position="774"/>
        <end position="788"/>
    </location>
</feature>
<proteinExistence type="predicted"/>
<feature type="compositionally biased region" description="Polar residues" evidence="1">
    <location>
        <begin position="488"/>
        <end position="503"/>
    </location>
</feature>
<evidence type="ECO:0000256" key="1">
    <source>
        <dbReference type="SAM" id="MobiDB-lite"/>
    </source>
</evidence>
<feature type="compositionally biased region" description="Polar residues" evidence="1">
    <location>
        <begin position="14"/>
        <end position="25"/>
    </location>
</feature>
<dbReference type="Proteomes" id="UP000054270">
    <property type="component" value="Unassembled WGS sequence"/>
</dbReference>
<feature type="compositionally biased region" description="Polar residues" evidence="1">
    <location>
        <begin position="832"/>
        <end position="841"/>
    </location>
</feature>
<feature type="compositionally biased region" description="Polar residues" evidence="1">
    <location>
        <begin position="380"/>
        <end position="393"/>
    </location>
</feature>
<feature type="region of interest" description="Disordered" evidence="1">
    <location>
        <begin position="1058"/>
        <end position="1107"/>
    </location>
</feature>
<protein>
    <submittedName>
        <fullName evidence="2">Uncharacterized protein</fullName>
    </submittedName>
</protein>
<feature type="compositionally biased region" description="Low complexity" evidence="1">
    <location>
        <begin position="255"/>
        <end position="264"/>
    </location>
</feature>
<evidence type="ECO:0000313" key="3">
    <source>
        <dbReference type="Proteomes" id="UP000054270"/>
    </source>
</evidence>
<reference evidence="3" key="1">
    <citation type="submission" date="2014-04" db="EMBL/GenBank/DDBJ databases">
        <title>Evolutionary Origins and Diversification of the Mycorrhizal Mutualists.</title>
        <authorList>
            <consortium name="DOE Joint Genome Institute"/>
            <consortium name="Mycorrhizal Genomics Consortium"/>
            <person name="Kohler A."/>
            <person name="Kuo A."/>
            <person name="Nagy L.G."/>
            <person name="Floudas D."/>
            <person name="Copeland A."/>
            <person name="Barry K.W."/>
            <person name="Cichocki N."/>
            <person name="Veneault-Fourrey C."/>
            <person name="LaButti K."/>
            <person name="Lindquist E.A."/>
            <person name="Lipzen A."/>
            <person name="Lundell T."/>
            <person name="Morin E."/>
            <person name="Murat C."/>
            <person name="Riley R."/>
            <person name="Ohm R."/>
            <person name="Sun H."/>
            <person name="Tunlid A."/>
            <person name="Henrissat B."/>
            <person name="Grigoriev I.V."/>
            <person name="Hibbett D.S."/>
            <person name="Martin F."/>
        </authorList>
    </citation>
    <scope>NUCLEOTIDE SEQUENCE [LARGE SCALE GENOMIC DNA]</scope>
    <source>
        <strain evidence="3">FD-334 SS-4</strain>
    </source>
</reference>
<feature type="region of interest" description="Disordered" evidence="1">
    <location>
        <begin position="1"/>
        <end position="49"/>
    </location>
</feature>
<feature type="compositionally biased region" description="Polar residues" evidence="1">
    <location>
        <begin position="909"/>
        <end position="918"/>
    </location>
</feature>
<feature type="compositionally biased region" description="Polar residues" evidence="1">
    <location>
        <begin position="331"/>
        <end position="368"/>
    </location>
</feature>
<sequence>MALSVSGFPEAARQSGSATFNSEADSGSRDGAGQATAMSSPRLRSLFGGVGGNNVGSSNFAAAPVDGRVEASSSTAATGHLYDGDGVVTRSVTAPSSPASAVGILSFSSSLEPLSHQTYDLESPLARGSPTPTGKRVHPLPSLPRRTTASPVRLGPSLTRLDIGAATSRSPTMPIPNKLPPPSVVIQEWAPNPSSAIAKPESRSLPMIPSPDEKTGSVLPVKPPAGSPKHGNESHMQVSAVGGPSQSPETHLKPKTTSSAPSTPTAFQIAESSVTETLFKNHSSRSEPLTLTAVMTFSPQSTRVMNAVASNARHVNAVAGPSQPREAYLSTKPSTFSGSQSSSNPAPTSKVLITQPQPRRSHAQSLSMRYQPLVAADQPPKSSTVDSMSSDGRASNVLRPLPRIPPKVPHSLHTSSASIILPTFTTSSRPSVSIGSNIKRPQTTTGILIGASAVRSASVHAASGLSRSPFDNATPYWASRQPDINALPISSPTTAPRTRSQSRGPRRDRSMDSYYPTTSPVGSRMPSPAGGRHSRTNSRTGPPRTLPSPTIPNVRPVRHAATVDYLPPTPAIPGTLAMQMHVADVPPEAGADDVWSRSLTRSQPPSPRTAPPKLRMKPIPPAPPPSMSWIVTSHTQPQPGSQKTPLSPTPITAGTLASTARSPDTTPPTSAGSALHDEREDAYSVDAYSVDAPLHSHPLEPLSDTDSLAAPPMTPIDVFVDDMDASMLSRSPSPIRYARPDSRGNLSSDDEGLGGGGSTASDEEDDDERASPGLRRRRRQLRSYRKSYRPREGGEPPHIPYLRRSPSPATISRVEKEHEKETKKKRSYFGSVPTTRTSSPERMSRSRQPRKLASAVSLALEEARSKGAQDASASPKRGRLPVLEDEVLDIKRASPLRPDTDDAPGPETGGSQTSSARSSAKFGWVKAMARKRSEVFDDGERGTQLHAPSRLSSAGAAPVEVAGTETPYMWISATRDTTGVPLIPPPPPLRANHRPTTSVDLDEPRTAAHAWSTFRTDGELEAYGAGCFPSVPPSRSTPASSISVPGSAFAAFGIISRNRKGPKHGAGDSGHPRGTDEGGSDGTQHDMRSGGAGVKETTSWFGGISQD</sequence>
<dbReference type="STRING" id="945553.A0A0D2NF50"/>
<feature type="region of interest" description="Disordered" evidence="1">
    <location>
        <begin position="483"/>
        <end position="557"/>
    </location>
</feature>
<keyword evidence="3" id="KW-1185">Reference proteome</keyword>
<dbReference type="EMBL" id="KN817649">
    <property type="protein sequence ID" value="KJA15281.1"/>
    <property type="molecule type" value="Genomic_DNA"/>
</dbReference>
<feature type="compositionally biased region" description="Polar residues" evidence="1">
    <location>
        <begin position="629"/>
        <end position="672"/>
    </location>
</feature>
<dbReference type="OMA" id="SRESHIC"/>
<feature type="region of interest" description="Disordered" evidence="1">
    <location>
        <begin position="122"/>
        <end position="153"/>
    </location>
</feature>
<name>A0A0D2NF50_HYPSF</name>
<gene>
    <name evidence="2" type="ORF">HYPSUDRAFT_91987</name>
</gene>
<dbReference type="OrthoDB" id="3070477at2759"/>
<dbReference type="AlphaFoldDB" id="A0A0D2NF50"/>